<dbReference type="OMA" id="WHQTFRF"/>
<proteinExistence type="inferred from homology"/>
<evidence type="ECO:0000256" key="1">
    <source>
        <dbReference type="ARBA" id="ARBA00004141"/>
    </source>
</evidence>
<dbReference type="VEuPathDB" id="FungiDB:SAPIO_CDS3159"/>
<evidence type="ECO:0000313" key="10">
    <source>
        <dbReference type="EMBL" id="KEZ44221.1"/>
    </source>
</evidence>
<keyword evidence="11" id="KW-1185">Reference proteome</keyword>
<evidence type="ECO:0000256" key="6">
    <source>
        <dbReference type="ARBA" id="ARBA00023136"/>
    </source>
</evidence>
<evidence type="ECO:0000256" key="4">
    <source>
        <dbReference type="ARBA" id="ARBA00022692"/>
    </source>
</evidence>
<comment type="similarity">
    <text evidence="2">Belongs to the wax synthase family.</text>
</comment>
<reference evidence="10 11" key="1">
    <citation type="journal article" date="2014" name="Genome Announc.">
        <title>Draft genome sequence of the pathogenic fungus Scedosporium apiospermum.</title>
        <authorList>
            <person name="Vandeputte P."/>
            <person name="Ghamrawi S."/>
            <person name="Rechenmann M."/>
            <person name="Iltis A."/>
            <person name="Giraud S."/>
            <person name="Fleury M."/>
            <person name="Thornton C."/>
            <person name="Delhaes L."/>
            <person name="Meyer W."/>
            <person name="Papon N."/>
            <person name="Bouchara J.P."/>
        </authorList>
    </citation>
    <scope>NUCLEOTIDE SEQUENCE [LARGE SCALE GENOMIC DNA]</scope>
    <source>
        <strain evidence="10 11">IHEM 14462</strain>
    </source>
</reference>
<dbReference type="Proteomes" id="UP000028545">
    <property type="component" value="Unassembled WGS sequence"/>
</dbReference>
<dbReference type="KEGG" id="sapo:SAPIO_CDS3159"/>
<organism evidence="10 11">
    <name type="scientific">Pseudallescheria apiosperma</name>
    <name type="common">Scedosporium apiospermum</name>
    <dbReference type="NCBI Taxonomy" id="563466"/>
    <lineage>
        <taxon>Eukaryota</taxon>
        <taxon>Fungi</taxon>
        <taxon>Dikarya</taxon>
        <taxon>Ascomycota</taxon>
        <taxon>Pezizomycotina</taxon>
        <taxon>Sordariomycetes</taxon>
        <taxon>Hypocreomycetidae</taxon>
        <taxon>Microascales</taxon>
        <taxon>Microascaceae</taxon>
        <taxon>Scedosporium</taxon>
    </lineage>
</organism>
<dbReference type="OrthoDB" id="2796277at2759"/>
<dbReference type="GO" id="GO:0008374">
    <property type="term" value="F:O-acyltransferase activity"/>
    <property type="evidence" value="ECO:0007669"/>
    <property type="project" value="InterPro"/>
</dbReference>
<dbReference type="AlphaFoldDB" id="A0A084GA59"/>
<sequence>MGHIADALTAANMSRPVASLGREVQSARSAAFRAAVAKGTAEPLIMPYCFFGTFIIPALYLAIPHTNRPWLYRARFAVAALIAAFNVRLIAHTSGSNPAIAYGSGLYGYWGIMNCLAMLVWSNPQFDAARIVKVKAEDFPGKGAEKGECKEGQIDQLIGGNQEGNQEPKPNGNGHPKPSLEPSEPAAVKDSSPLSGGVVRGEEGYIYYWEPYPKNAPFLYRFSWATDLMTTFRGEGWNWAIPTVPHPPRPKVHGQYERVKLEAIPKTARSGCTRHDTAKAYLYGNLKTFATTYVLLDAMSTYMSMDPFFVVGPSTLPPPSLLRPIPLPLLNFGRSVLFLISVYQVVLLVMSYLDILQYFIGGYFYPIRREAWQHPSIFGSFSSIFDRGLAGFWGGWWHQTFRVPFTAPVAWMVVNGYLSAGSETTKVLGVLSAFLNSGLLHACGSYTTVPPTKLYRAPLFFTLCALGIFVQQALCRRLTPVLARVPMPLRRSGNFLFVLVWLWATCWPLAHDFGTAGLWLFEPVPVSIFRGLGLGAEGESWWRWDDYTFTLYRGKRWWEVGLALGA</sequence>
<feature type="transmembrane region" description="Helical" evidence="8">
    <location>
        <begin position="455"/>
        <end position="474"/>
    </location>
</feature>
<evidence type="ECO:0000256" key="3">
    <source>
        <dbReference type="ARBA" id="ARBA00022679"/>
    </source>
</evidence>
<evidence type="ECO:0000259" key="9">
    <source>
        <dbReference type="Pfam" id="PF13813"/>
    </source>
</evidence>
<feature type="transmembrane region" description="Helical" evidence="8">
    <location>
        <begin position="495"/>
        <end position="521"/>
    </location>
</feature>
<accession>A0A084GA59</accession>
<evidence type="ECO:0000256" key="5">
    <source>
        <dbReference type="ARBA" id="ARBA00022989"/>
    </source>
</evidence>
<evidence type="ECO:0000256" key="8">
    <source>
        <dbReference type="SAM" id="Phobius"/>
    </source>
</evidence>
<protein>
    <recommendedName>
        <fullName evidence="9">Wax synthase domain-containing protein</fullName>
    </recommendedName>
</protein>
<comment type="caution">
    <text evidence="10">The sequence shown here is derived from an EMBL/GenBank/DDBJ whole genome shotgun (WGS) entry which is preliminary data.</text>
</comment>
<keyword evidence="5 8" id="KW-1133">Transmembrane helix</keyword>
<dbReference type="GeneID" id="27722231"/>
<keyword evidence="3" id="KW-0808">Transferase</keyword>
<dbReference type="InterPro" id="IPR044851">
    <property type="entry name" value="Wax_synthase"/>
</dbReference>
<feature type="transmembrane region" description="Helical" evidence="8">
    <location>
        <begin position="99"/>
        <end position="121"/>
    </location>
</feature>
<evidence type="ECO:0000256" key="7">
    <source>
        <dbReference type="SAM" id="MobiDB-lite"/>
    </source>
</evidence>
<evidence type="ECO:0000313" key="11">
    <source>
        <dbReference type="Proteomes" id="UP000028545"/>
    </source>
</evidence>
<gene>
    <name evidence="10" type="ORF">SAPIO_CDS3159</name>
</gene>
<dbReference type="PANTHER" id="PTHR31595:SF67">
    <property type="entry name" value="WAX SYNTHASE DOMAIN-CONTAINING PROTEIN"/>
    <property type="match status" value="1"/>
</dbReference>
<dbReference type="RefSeq" id="XP_016644020.1">
    <property type="nucleotide sequence ID" value="XM_016786014.1"/>
</dbReference>
<comment type="subcellular location">
    <subcellularLocation>
        <location evidence="1">Membrane</location>
        <topology evidence="1">Multi-pass membrane protein</topology>
    </subcellularLocation>
</comment>
<dbReference type="GO" id="GO:0016020">
    <property type="term" value="C:membrane"/>
    <property type="evidence" value="ECO:0007669"/>
    <property type="project" value="UniProtKB-SubCell"/>
</dbReference>
<feature type="transmembrane region" description="Helical" evidence="8">
    <location>
        <begin position="336"/>
        <end position="360"/>
    </location>
</feature>
<name>A0A084GA59_PSEDA</name>
<dbReference type="Pfam" id="PF13813">
    <property type="entry name" value="MBOAT_2"/>
    <property type="match status" value="1"/>
</dbReference>
<evidence type="ECO:0000256" key="2">
    <source>
        <dbReference type="ARBA" id="ARBA00007282"/>
    </source>
</evidence>
<dbReference type="GO" id="GO:0006629">
    <property type="term" value="P:lipid metabolic process"/>
    <property type="evidence" value="ECO:0007669"/>
    <property type="project" value="InterPro"/>
</dbReference>
<feature type="transmembrane region" description="Helical" evidence="8">
    <location>
        <begin position="70"/>
        <end position="87"/>
    </location>
</feature>
<dbReference type="EMBL" id="JOWA01000088">
    <property type="protein sequence ID" value="KEZ44221.1"/>
    <property type="molecule type" value="Genomic_DNA"/>
</dbReference>
<dbReference type="InterPro" id="IPR032805">
    <property type="entry name" value="Wax_synthase_dom"/>
</dbReference>
<feature type="transmembrane region" description="Helical" evidence="8">
    <location>
        <begin position="45"/>
        <end position="63"/>
    </location>
</feature>
<feature type="domain" description="Wax synthase" evidence="9">
    <location>
        <begin position="375"/>
        <end position="462"/>
    </location>
</feature>
<feature type="transmembrane region" description="Helical" evidence="8">
    <location>
        <begin position="427"/>
        <end position="449"/>
    </location>
</feature>
<keyword evidence="6 8" id="KW-0472">Membrane</keyword>
<dbReference type="HOGENOM" id="CLU_021051_1_1_1"/>
<keyword evidence="4 8" id="KW-0812">Transmembrane</keyword>
<feature type="region of interest" description="Disordered" evidence="7">
    <location>
        <begin position="158"/>
        <end position="195"/>
    </location>
</feature>
<dbReference type="PANTHER" id="PTHR31595">
    <property type="entry name" value="LONG-CHAIN-ALCOHOL O-FATTY-ACYLTRANSFERASE 3-RELATED"/>
    <property type="match status" value="1"/>
</dbReference>